<protein>
    <submittedName>
        <fullName evidence="1">Uncharacterized protein</fullName>
    </submittedName>
</protein>
<name>A0ABS4PBR0_9GAMM</name>
<evidence type="ECO:0000313" key="1">
    <source>
        <dbReference type="EMBL" id="MBP2169612.1"/>
    </source>
</evidence>
<accession>A0ABS4PBR0</accession>
<evidence type="ECO:0000313" key="2">
    <source>
        <dbReference type="Proteomes" id="UP001195624"/>
    </source>
</evidence>
<sequence>MPNKHYHDPMVLNPHRLFTAVGTCGTNQPEEVKKLQRMIMNAGYQQATVSVEKYLLLCDVLALKNIRR</sequence>
<keyword evidence="2" id="KW-1185">Reference proteome</keyword>
<reference evidence="2" key="1">
    <citation type="submission" date="2023-07" db="EMBL/GenBank/DDBJ databases">
        <title>Genome mining of underrepresented organisms for secondary metabolites.</title>
        <authorList>
            <person name="D'Agostino P.M."/>
        </authorList>
    </citation>
    <scope>NUCLEOTIDE SEQUENCE [LARGE SCALE GENOMIC DNA]</scope>
    <source>
        <strain evidence="2">WS4403</strain>
    </source>
</reference>
<organism evidence="1 2">
    <name type="scientific">Winslowiella toletana</name>
    <dbReference type="NCBI Taxonomy" id="92490"/>
    <lineage>
        <taxon>Bacteria</taxon>
        <taxon>Pseudomonadati</taxon>
        <taxon>Pseudomonadota</taxon>
        <taxon>Gammaproteobacteria</taxon>
        <taxon>Enterobacterales</taxon>
        <taxon>Erwiniaceae</taxon>
        <taxon>Winslowiella</taxon>
    </lineage>
</organism>
<comment type="caution">
    <text evidence="1">The sequence shown here is derived from an EMBL/GenBank/DDBJ whole genome shotgun (WGS) entry which is preliminary data.</text>
</comment>
<proteinExistence type="predicted"/>
<dbReference type="EMBL" id="JAGGMQ010000001">
    <property type="protein sequence ID" value="MBP2169612.1"/>
    <property type="molecule type" value="Genomic_DNA"/>
</dbReference>
<dbReference type="Proteomes" id="UP001195624">
    <property type="component" value="Unassembled WGS sequence"/>
</dbReference>
<dbReference type="RefSeq" id="WP_017800995.1">
    <property type="nucleotide sequence ID" value="NZ_JAGGMQ010000001.1"/>
</dbReference>
<gene>
    <name evidence="1" type="ORF">J2125_002804</name>
</gene>